<protein>
    <recommendedName>
        <fullName evidence="3">DUF3445 domain-containing protein</fullName>
    </recommendedName>
</protein>
<comment type="caution">
    <text evidence="1">The sequence shown here is derived from an EMBL/GenBank/DDBJ whole genome shotgun (WGS) entry which is preliminary data.</text>
</comment>
<keyword evidence="2" id="KW-1185">Reference proteome</keyword>
<gene>
    <name evidence="1" type="ORF">CSC94_09385</name>
</gene>
<dbReference type="Proteomes" id="UP000221168">
    <property type="component" value="Unassembled WGS sequence"/>
</dbReference>
<dbReference type="OrthoDB" id="5242510at2"/>
<evidence type="ECO:0008006" key="3">
    <source>
        <dbReference type="Google" id="ProtNLM"/>
    </source>
</evidence>
<dbReference type="Pfam" id="PF11927">
    <property type="entry name" value="HODM_asu-like"/>
    <property type="match status" value="1"/>
</dbReference>
<dbReference type="EMBL" id="PDVP01000004">
    <property type="protein sequence ID" value="PHP67246.1"/>
    <property type="molecule type" value="Genomic_DNA"/>
</dbReference>
<evidence type="ECO:0000313" key="1">
    <source>
        <dbReference type="EMBL" id="PHP67246.1"/>
    </source>
</evidence>
<organism evidence="1 2">
    <name type="scientific">Zhengella mangrovi</name>
    <dbReference type="NCBI Taxonomy" id="1982044"/>
    <lineage>
        <taxon>Bacteria</taxon>
        <taxon>Pseudomonadati</taxon>
        <taxon>Pseudomonadota</taxon>
        <taxon>Alphaproteobacteria</taxon>
        <taxon>Hyphomicrobiales</taxon>
        <taxon>Notoacmeibacteraceae</taxon>
        <taxon>Zhengella</taxon>
    </lineage>
</organism>
<name>A0A2G1QNZ0_9HYPH</name>
<dbReference type="InterPro" id="IPR021848">
    <property type="entry name" value="HODM_asu-like"/>
</dbReference>
<dbReference type="AlphaFoldDB" id="A0A2G1QNZ0"/>
<reference evidence="1 2" key="1">
    <citation type="submission" date="2017-10" db="EMBL/GenBank/DDBJ databases">
        <title>Sedimentibacterium mangrovi gen. nov., sp. nov., a novel member of family Phyllobacteriacea isolated from mangrove sediment.</title>
        <authorList>
            <person name="Liao H."/>
            <person name="Tian Y."/>
        </authorList>
    </citation>
    <scope>NUCLEOTIDE SEQUENCE [LARGE SCALE GENOMIC DNA]</scope>
    <source>
        <strain evidence="1 2">X9-2-2</strain>
    </source>
</reference>
<accession>A0A2G1QNZ0</accession>
<proteinExistence type="predicted"/>
<evidence type="ECO:0000313" key="2">
    <source>
        <dbReference type="Proteomes" id="UP000221168"/>
    </source>
</evidence>
<sequence length="344" mass="36053">MEAGFASGIAARVPAIPAKVGTGFASGIAARVPAIPAKVEAGFASGIAAKQEGRALERSNDGRNSSGAPPASPFAIGLAPLGERPWLVVDERLAAYRNEKAQLVARHGDRVFMADGATVDGQAETCRRIEAWLAANHPAALKLPVPDLGPAPLQRAAAMCAEDLVLMRRESDGWHLAAASLCFPSSWRLAGKFGKVMEAVHAPVPGFAGGTRNAMLVNRIFDNLAPGAAVLRGNWSIYGDDILHHPDPHAGERGADPATAAIEDLYLREERQTLTRLPETGDILFTILVSVSPLPDLGETAAGRARAGALAAQIGAMSIEELAYKGMAMRRDLLCRLLNGIAGG</sequence>